<dbReference type="CDD" id="cd00075">
    <property type="entry name" value="HATPase"/>
    <property type="match status" value="1"/>
</dbReference>
<evidence type="ECO:0000256" key="4">
    <source>
        <dbReference type="ARBA" id="ARBA00022553"/>
    </source>
</evidence>
<evidence type="ECO:0000259" key="10">
    <source>
        <dbReference type="PROSITE" id="PS50109"/>
    </source>
</evidence>
<dbReference type="SMART" id="SM00387">
    <property type="entry name" value="HATPase_c"/>
    <property type="match status" value="1"/>
</dbReference>
<protein>
    <recommendedName>
        <fullName evidence="3">histidine kinase</fullName>
        <ecNumber evidence="3">2.7.13.3</ecNumber>
    </recommendedName>
</protein>
<dbReference type="PANTHER" id="PTHR45436:SF1">
    <property type="entry name" value="SENSOR PROTEIN QSEC"/>
    <property type="match status" value="1"/>
</dbReference>
<dbReference type="InterPro" id="IPR005467">
    <property type="entry name" value="His_kinase_dom"/>
</dbReference>
<keyword evidence="6" id="KW-0812">Transmembrane</keyword>
<reference evidence="12" key="1">
    <citation type="submission" date="2017-06" db="EMBL/GenBank/DDBJ databases">
        <title>Herbaspirillum phytohormonus sp. nov., isolated from the root nodule of Robinia pseudoacacia in lead-zinc mine.</title>
        <authorList>
            <person name="Fan M."/>
            <person name="Lin Y."/>
        </authorList>
    </citation>
    <scope>NUCLEOTIDE SEQUENCE [LARGE SCALE GENOMIC DNA]</scope>
    <source>
        <strain evidence="12">SC-089</strain>
    </source>
</reference>
<comment type="subcellular location">
    <subcellularLocation>
        <location evidence="2">Membrane</location>
    </subcellularLocation>
</comment>
<dbReference type="PROSITE" id="PS50109">
    <property type="entry name" value="HIS_KIN"/>
    <property type="match status" value="1"/>
</dbReference>
<dbReference type="Gene3D" id="1.10.287.130">
    <property type="match status" value="1"/>
</dbReference>
<dbReference type="Pfam" id="PF08521">
    <property type="entry name" value="2CSK_N"/>
    <property type="match status" value="1"/>
</dbReference>
<keyword evidence="5" id="KW-0808">Transferase</keyword>
<comment type="caution">
    <text evidence="11">The sequence shown here is derived from an EMBL/GenBank/DDBJ whole genome shotgun (WGS) entry which is preliminary data.</text>
</comment>
<organism evidence="11 12">
    <name type="scientific">Candidimonas nitroreducens</name>
    <dbReference type="NCBI Taxonomy" id="683354"/>
    <lineage>
        <taxon>Bacteria</taxon>
        <taxon>Pseudomonadati</taxon>
        <taxon>Pseudomonadota</taxon>
        <taxon>Betaproteobacteria</taxon>
        <taxon>Burkholderiales</taxon>
        <taxon>Alcaligenaceae</taxon>
        <taxon>Candidimonas</taxon>
    </lineage>
</organism>
<evidence type="ECO:0000256" key="2">
    <source>
        <dbReference type="ARBA" id="ARBA00004370"/>
    </source>
</evidence>
<evidence type="ECO:0000313" key="11">
    <source>
        <dbReference type="EMBL" id="OWT57646.1"/>
    </source>
</evidence>
<dbReference type="InterPro" id="IPR003594">
    <property type="entry name" value="HATPase_dom"/>
</dbReference>
<dbReference type="RefSeq" id="WP_088604651.1">
    <property type="nucleotide sequence ID" value="NZ_NJIH01000009.1"/>
</dbReference>
<dbReference type="GO" id="GO:0000155">
    <property type="term" value="F:phosphorelay sensor kinase activity"/>
    <property type="evidence" value="ECO:0007669"/>
    <property type="project" value="InterPro"/>
</dbReference>
<keyword evidence="4" id="KW-0597">Phosphoprotein</keyword>
<dbReference type="InterPro" id="IPR050428">
    <property type="entry name" value="TCS_sensor_his_kinase"/>
</dbReference>
<dbReference type="PRINTS" id="PR00344">
    <property type="entry name" value="BCTRLSENSOR"/>
</dbReference>
<keyword evidence="12" id="KW-1185">Reference proteome</keyword>
<dbReference type="Pfam" id="PF02518">
    <property type="entry name" value="HATPase_c"/>
    <property type="match status" value="1"/>
</dbReference>
<evidence type="ECO:0000256" key="3">
    <source>
        <dbReference type="ARBA" id="ARBA00012438"/>
    </source>
</evidence>
<dbReference type="EC" id="2.7.13.3" evidence="3"/>
<dbReference type="Pfam" id="PF00512">
    <property type="entry name" value="HisKA"/>
    <property type="match status" value="1"/>
</dbReference>
<dbReference type="OrthoDB" id="8554694at2"/>
<dbReference type="InterPro" id="IPR004358">
    <property type="entry name" value="Sig_transdc_His_kin-like_C"/>
</dbReference>
<keyword evidence="8" id="KW-1133">Transmembrane helix</keyword>
<evidence type="ECO:0000256" key="8">
    <source>
        <dbReference type="ARBA" id="ARBA00022989"/>
    </source>
</evidence>
<dbReference type="Proteomes" id="UP000214603">
    <property type="component" value="Unassembled WGS sequence"/>
</dbReference>
<dbReference type="SUPFAM" id="SSF55874">
    <property type="entry name" value="ATPase domain of HSP90 chaperone/DNA topoisomerase II/histidine kinase"/>
    <property type="match status" value="1"/>
</dbReference>
<dbReference type="SUPFAM" id="SSF47384">
    <property type="entry name" value="Homodimeric domain of signal transducing histidine kinase"/>
    <property type="match status" value="1"/>
</dbReference>
<evidence type="ECO:0000313" key="12">
    <source>
        <dbReference type="Proteomes" id="UP000214603"/>
    </source>
</evidence>
<comment type="catalytic activity">
    <reaction evidence="1">
        <text>ATP + protein L-histidine = ADP + protein N-phospho-L-histidine.</text>
        <dbReference type="EC" id="2.7.13.3"/>
    </reaction>
</comment>
<dbReference type="AlphaFoldDB" id="A0A225M955"/>
<keyword evidence="9" id="KW-0472">Membrane</keyword>
<dbReference type="GO" id="GO:0005886">
    <property type="term" value="C:plasma membrane"/>
    <property type="evidence" value="ECO:0007669"/>
    <property type="project" value="TreeGrafter"/>
</dbReference>
<evidence type="ECO:0000256" key="6">
    <source>
        <dbReference type="ARBA" id="ARBA00022692"/>
    </source>
</evidence>
<dbReference type="InterPro" id="IPR036890">
    <property type="entry name" value="HATPase_C_sf"/>
</dbReference>
<dbReference type="InterPro" id="IPR013727">
    <property type="entry name" value="2CSK_N"/>
</dbReference>
<evidence type="ECO:0000256" key="7">
    <source>
        <dbReference type="ARBA" id="ARBA00022777"/>
    </source>
</evidence>
<evidence type="ECO:0000256" key="9">
    <source>
        <dbReference type="ARBA" id="ARBA00023136"/>
    </source>
</evidence>
<dbReference type="SMART" id="SM00388">
    <property type="entry name" value="HisKA"/>
    <property type="match status" value="1"/>
</dbReference>
<gene>
    <name evidence="11" type="ORF">CEY11_17330</name>
</gene>
<accession>A0A225M955</accession>
<sequence length="459" mass="50699">MNSLRVRLALWVLLPLAVALSLSIWFAYLDSLHNAQARQDHRLWTSALIIAGQIQWTGRHTLAAPVPPVALEVFASSHHDQVFFSVSTAAGQLLAGWPDLPVDFKPARGHMEAYQDMLYQGRELRAYSMARDFFDTGKSTRVIITVAQTQEQLAAETHALWWPSALRETGMLVLVLVLMLLGLRHELKPLAALHGAVWNRDQTDLRPIRLKDLPLELRPVVETINQYGARLQRQIDSRRRFIEDAAHQLRTPMALLSTQLHYAAGLASTPELKKILMALGRSRLQITQLVNQLLSLSQAENLRGSPVPATPVELDPLVQEVMVELAPLAAGRDIELGVGPQHVQARLQAHRPALRALLFNLLDNAIRYTPRGGAVTVSVALAREGITILEVEDTGPGIPPELRTRVFERFNRGNAIDQEGTGLGLAIVQEAARACGGSVSLHGGRRHRGLLARVVFKPA</sequence>
<evidence type="ECO:0000256" key="5">
    <source>
        <dbReference type="ARBA" id="ARBA00022679"/>
    </source>
</evidence>
<feature type="domain" description="Histidine kinase" evidence="10">
    <location>
        <begin position="244"/>
        <end position="459"/>
    </location>
</feature>
<dbReference type="EMBL" id="NJIH01000009">
    <property type="protein sequence ID" value="OWT57646.1"/>
    <property type="molecule type" value="Genomic_DNA"/>
</dbReference>
<dbReference type="Gene3D" id="3.30.565.10">
    <property type="entry name" value="Histidine kinase-like ATPase, C-terminal domain"/>
    <property type="match status" value="1"/>
</dbReference>
<dbReference type="CDD" id="cd00082">
    <property type="entry name" value="HisKA"/>
    <property type="match status" value="1"/>
</dbReference>
<dbReference type="InterPro" id="IPR003661">
    <property type="entry name" value="HisK_dim/P_dom"/>
</dbReference>
<dbReference type="PANTHER" id="PTHR45436">
    <property type="entry name" value="SENSOR HISTIDINE KINASE YKOH"/>
    <property type="match status" value="1"/>
</dbReference>
<evidence type="ECO:0000256" key="1">
    <source>
        <dbReference type="ARBA" id="ARBA00000085"/>
    </source>
</evidence>
<dbReference type="InterPro" id="IPR036097">
    <property type="entry name" value="HisK_dim/P_sf"/>
</dbReference>
<proteinExistence type="predicted"/>
<name>A0A225M955_9BURK</name>
<keyword evidence="7 11" id="KW-0418">Kinase</keyword>